<evidence type="ECO:0000256" key="2">
    <source>
        <dbReference type="ARBA" id="ARBA00022801"/>
    </source>
</evidence>
<dbReference type="InterPro" id="IPR000667">
    <property type="entry name" value="Peptidase_S13"/>
</dbReference>
<protein>
    <submittedName>
        <fullName evidence="4">Peptidase S13</fullName>
    </submittedName>
</protein>
<dbReference type="RefSeq" id="WP_138074995.1">
    <property type="nucleotide sequence ID" value="NZ_VAJM01000001.1"/>
</dbReference>
<dbReference type="PRINTS" id="PR00922">
    <property type="entry name" value="DADACBPTASE3"/>
</dbReference>
<organism evidence="4 5">
    <name type="scientific">Hymenobacter jeollabukensis</name>
    <dbReference type="NCBI Taxonomy" id="2025313"/>
    <lineage>
        <taxon>Bacteria</taxon>
        <taxon>Pseudomonadati</taxon>
        <taxon>Bacteroidota</taxon>
        <taxon>Cytophagia</taxon>
        <taxon>Cytophagales</taxon>
        <taxon>Hymenobacteraceae</taxon>
        <taxon>Hymenobacter</taxon>
    </lineage>
</organism>
<keyword evidence="3" id="KW-0732">Signal</keyword>
<dbReference type="Gene3D" id="3.40.710.10">
    <property type="entry name" value="DD-peptidase/beta-lactamase superfamily"/>
    <property type="match status" value="2"/>
</dbReference>
<feature type="signal peptide" evidence="3">
    <location>
        <begin position="1"/>
        <end position="23"/>
    </location>
</feature>
<dbReference type="SUPFAM" id="SSF56601">
    <property type="entry name" value="beta-lactamase/transpeptidase-like"/>
    <property type="match status" value="1"/>
</dbReference>
<proteinExistence type="inferred from homology"/>
<keyword evidence="2" id="KW-0378">Hydrolase</keyword>
<comment type="similarity">
    <text evidence="1">Belongs to the peptidase S13 family.</text>
</comment>
<dbReference type="OrthoDB" id="9802627at2"/>
<name>A0A5R8WW37_9BACT</name>
<sequence>MLLRTSLLLLLTAWSLSWPPACSRQRGPAAVPPPATAATPLPWLDSLLTTTPGLRRHAVGLSLAYADSARPFYAYHADQYFVPASTLKLLSFYAARHLLGDTLPSLRYFSRHDTLYFQGTGDPTFLHPDVPSRRAYAFLATRPERVLAYCELPTAPAYGPGWAWDDYRYYFQAERGAFPLYGHTVRFYYSPAVPALRRRPGRPARLQVRPRVFAPLTALAPAPEPGPAQGHVRRAQLDNRFVALPAPRRWVDEVPYRTSRTLLLRLLGDTLRRRVVAAPWRPHPGRGDTIRTLPGLPADTLYRRMLRVSDNFLAEQLLLLCSTRVGYHDSLSTGRVIRAARRTSLAFLPDAPVWVDGSGLSPLNLLTPRDLTALLCRLHAEMPEHRLLSLLAAGGGPGTLRRRYADAHGPWLWAKTGTLRHDLNLCGYLRTRSGRLVAFAFLNNNHAASSWAVRNEVERVLGQVRRRL</sequence>
<dbReference type="PANTHER" id="PTHR30023:SF0">
    <property type="entry name" value="PENICILLIN-SENSITIVE CARBOXYPEPTIDASE A"/>
    <property type="match status" value="1"/>
</dbReference>
<dbReference type="GO" id="GO:0004185">
    <property type="term" value="F:serine-type carboxypeptidase activity"/>
    <property type="evidence" value="ECO:0007669"/>
    <property type="project" value="InterPro"/>
</dbReference>
<accession>A0A5R8WW37</accession>
<evidence type="ECO:0000313" key="4">
    <source>
        <dbReference type="EMBL" id="TLM96741.1"/>
    </source>
</evidence>
<keyword evidence="5" id="KW-1185">Reference proteome</keyword>
<evidence type="ECO:0000256" key="3">
    <source>
        <dbReference type="SAM" id="SignalP"/>
    </source>
</evidence>
<dbReference type="GO" id="GO:0000270">
    <property type="term" value="P:peptidoglycan metabolic process"/>
    <property type="evidence" value="ECO:0007669"/>
    <property type="project" value="TreeGrafter"/>
</dbReference>
<dbReference type="InterPro" id="IPR012338">
    <property type="entry name" value="Beta-lactam/transpept-like"/>
</dbReference>
<evidence type="ECO:0000256" key="1">
    <source>
        <dbReference type="ARBA" id="ARBA00006096"/>
    </source>
</evidence>
<dbReference type="Proteomes" id="UP000305517">
    <property type="component" value="Unassembled WGS sequence"/>
</dbReference>
<feature type="chain" id="PRO_5024362425" evidence="3">
    <location>
        <begin position="24"/>
        <end position="468"/>
    </location>
</feature>
<comment type="caution">
    <text evidence="4">The sequence shown here is derived from an EMBL/GenBank/DDBJ whole genome shotgun (WGS) entry which is preliminary data.</text>
</comment>
<dbReference type="Pfam" id="PF02113">
    <property type="entry name" value="Peptidase_S13"/>
    <property type="match status" value="2"/>
</dbReference>
<reference evidence="4 5" key="1">
    <citation type="submission" date="2019-05" db="EMBL/GenBank/DDBJ databases">
        <title>Hymenobacter edaphi sp. nov., isolated from abandoned arsenic-contaminated farmland soil.</title>
        <authorList>
            <person name="Nie L."/>
        </authorList>
    </citation>
    <scope>NUCLEOTIDE SEQUENCE [LARGE SCALE GENOMIC DNA]</scope>
    <source>
        <strain evidence="4 5">1-3-3-8</strain>
    </source>
</reference>
<dbReference type="PANTHER" id="PTHR30023">
    <property type="entry name" value="D-ALANYL-D-ALANINE CARBOXYPEPTIDASE"/>
    <property type="match status" value="1"/>
</dbReference>
<gene>
    <name evidence="4" type="ORF">FDY95_01730</name>
</gene>
<dbReference type="AlphaFoldDB" id="A0A5R8WW37"/>
<dbReference type="EMBL" id="VAJM01000001">
    <property type="protein sequence ID" value="TLM96741.1"/>
    <property type="molecule type" value="Genomic_DNA"/>
</dbReference>
<evidence type="ECO:0000313" key="5">
    <source>
        <dbReference type="Proteomes" id="UP000305517"/>
    </source>
</evidence>
<dbReference type="GO" id="GO:0006508">
    <property type="term" value="P:proteolysis"/>
    <property type="evidence" value="ECO:0007669"/>
    <property type="project" value="InterPro"/>
</dbReference>